<dbReference type="RefSeq" id="XP_031914918.1">
    <property type="nucleotide sequence ID" value="XM_032054264.1"/>
</dbReference>
<sequence length="56" mass="6610">MPILSLLFHNVIHNGPLALFMLYFGLWTSLCLSLTNRPKARLRCSWHSKQLRFETH</sequence>
<keyword evidence="1" id="KW-1133">Transmembrane helix</keyword>
<dbReference type="GeneID" id="43638474"/>
<keyword evidence="1" id="KW-0472">Membrane</keyword>
<feature type="transmembrane region" description="Helical" evidence="1">
    <location>
        <begin position="15"/>
        <end position="35"/>
    </location>
</feature>
<organism evidence="2 3">
    <name type="scientific">Aspergillus pseudotamarii</name>
    <dbReference type="NCBI Taxonomy" id="132259"/>
    <lineage>
        <taxon>Eukaryota</taxon>
        <taxon>Fungi</taxon>
        <taxon>Dikarya</taxon>
        <taxon>Ascomycota</taxon>
        <taxon>Pezizomycotina</taxon>
        <taxon>Eurotiomycetes</taxon>
        <taxon>Eurotiomycetidae</taxon>
        <taxon>Eurotiales</taxon>
        <taxon>Aspergillaceae</taxon>
        <taxon>Aspergillus</taxon>
        <taxon>Aspergillus subgen. Circumdati</taxon>
    </lineage>
</organism>
<evidence type="ECO:0000313" key="3">
    <source>
        <dbReference type="Proteomes" id="UP000325672"/>
    </source>
</evidence>
<name>A0A5N6SW18_ASPPS</name>
<keyword evidence="1" id="KW-0812">Transmembrane</keyword>
<protein>
    <submittedName>
        <fullName evidence="2">Uncharacterized protein</fullName>
    </submittedName>
</protein>
<dbReference type="Proteomes" id="UP000325672">
    <property type="component" value="Unassembled WGS sequence"/>
</dbReference>
<keyword evidence="3" id="KW-1185">Reference proteome</keyword>
<gene>
    <name evidence="2" type="ORF">BDV38DRAFT_244029</name>
</gene>
<dbReference type="EMBL" id="ML743569">
    <property type="protein sequence ID" value="KAE8138855.1"/>
    <property type="molecule type" value="Genomic_DNA"/>
</dbReference>
<evidence type="ECO:0000313" key="2">
    <source>
        <dbReference type="EMBL" id="KAE8138855.1"/>
    </source>
</evidence>
<dbReference type="AlphaFoldDB" id="A0A5N6SW18"/>
<evidence type="ECO:0000256" key="1">
    <source>
        <dbReference type="SAM" id="Phobius"/>
    </source>
</evidence>
<proteinExistence type="predicted"/>
<accession>A0A5N6SW18</accession>
<reference evidence="2 3" key="1">
    <citation type="submission" date="2019-04" db="EMBL/GenBank/DDBJ databases">
        <title>Friends and foes A comparative genomics study of 23 Aspergillus species from section Flavi.</title>
        <authorList>
            <consortium name="DOE Joint Genome Institute"/>
            <person name="Kjaerbolling I."/>
            <person name="Vesth T."/>
            <person name="Frisvad J.C."/>
            <person name="Nybo J.L."/>
            <person name="Theobald S."/>
            <person name="Kildgaard S."/>
            <person name="Isbrandt T."/>
            <person name="Kuo A."/>
            <person name="Sato A."/>
            <person name="Lyhne E.K."/>
            <person name="Kogle M.E."/>
            <person name="Wiebenga A."/>
            <person name="Kun R.S."/>
            <person name="Lubbers R.J."/>
            <person name="Makela M.R."/>
            <person name="Barry K."/>
            <person name="Chovatia M."/>
            <person name="Clum A."/>
            <person name="Daum C."/>
            <person name="Haridas S."/>
            <person name="He G."/>
            <person name="LaButti K."/>
            <person name="Lipzen A."/>
            <person name="Mondo S."/>
            <person name="Riley R."/>
            <person name="Salamov A."/>
            <person name="Simmons B.A."/>
            <person name="Magnuson J.K."/>
            <person name="Henrissat B."/>
            <person name="Mortensen U.H."/>
            <person name="Larsen T.O."/>
            <person name="Devries R.P."/>
            <person name="Grigoriev I.V."/>
            <person name="Machida M."/>
            <person name="Baker S.E."/>
            <person name="Andersen M.R."/>
        </authorList>
    </citation>
    <scope>NUCLEOTIDE SEQUENCE [LARGE SCALE GENOMIC DNA]</scope>
    <source>
        <strain evidence="2 3">CBS 117625</strain>
    </source>
</reference>